<dbReference type="AlphaFoldDB" id="A0A084VR54"/>
<evidence type="ECO:0000313" key="3">
    <source>
        <dbReference type="Proteomes" id="UP000030765"/>
    </source>
</evidence>
<proteinExistence type="predicted"/>
<dbReference type="EMBL" id="ATLV01015459">
    <property type="status" value="NOT_ANNOTATED_CDS"/>
    <property type="molecule type" value="Genomic_DNA"/>
</dbReference>
<dbReference type="EnsemblMetazoa" id="ASIC007927-RA">
    <property type="protein sequence ID" value="ASIC007927-PA"/>
    <property type="gene ID" value="ASIC007927"/>
</dbReference>
<sequence>MVTIGYSDGALYLGAHQCFGRWFANVSALPQTVKPDSISSTTLWSGVAKQGQTKLKRCANIPISDRLPRLKAFDYGPNKQIPNDRHFRARIVHLALAAGLKTPSAAKLDNNEQMLTTPARLHEESQQQRTITVENFPQAAQESAGQLEESSFASAIVDRVRKEKHRMASVYHSLSRESIQSCSRDGMQGVRISACLYSISSG</sequence>
<evidence type="ECO:0000313" key="2">
    <source>
        <dbReference type="EnsemblMetazoa" id="ASIC007927-PA"/>
    </source>
</evidence>
<evidence type="ECO:0000313" key="1">
    <source>
        <dbReference type="EMBL" id="KFB40448.1"/>
    </source>
</evidence>
<protein>
    <submittedName>
        <fullName evidence="1 2">Uncharacterized protein</fullName>
    </submittedName>
</protein>
<reference evidence="1 3" key="1">
    <citation type="journal article" date="2014" name="BMC Genomics">
        <title>Genome sequence of Anopheles sinensis provides insight into genetics basis of mosquito competence for malaria parasites.</title>
        <authorList>
            <person name="Zhou D."/>
            <person name="Zhang D."/>
            <person name="Ding G."/>
            <person name="Shi L."/>
            <person name="Hou Q."/>
            <person name="Ye Y."/>
            <person name="Xu Y."/>
            <person name="Zhou H."/>
            <person name="Xiong C."/>
            <person name="Li S."/>
            <person name="Yu J."/>
            <person name="Hong S."/>
            <person name="Yu X."/>
            <person name="Zou P."/>
            <person name="Chen C."/>
            <person name="Chang X."/>
            <person name="Wang W."/>
            <person name="Lv Y."/>
            <person name="Sun Y."/>
            <person name="Ma L."/>
            <person name="Shen B."/>
            <person name="Zhu C."/>
        </authorList>
    </citation>
    <scope>NUCLEOTIDE SEQUENCE [LARGE SCALE GENOMIC DNA]</scope>
</reference>
<dbReference type="VEuPathDB" id="VectorBase:ASIC007927"/>
<gene>
    <name evidence="1" type="ORF">ZHAS_00007927</name>
</gene>
<organism evidence="1">
    <name type="scientific">Anopheles sinensis</name>
    <name type="common">Mosquito</name>
    <dbReference type="NCBI Taxonomy" id="74873"/>
    <lineage>
        <taxon>Eukaryota</taxon>
        <taxon>Metazoa</taxon>
        <taxon>Ecdysozoa</taxon>
        <taxon>Arthropoda</taxon>
        <taxon>Hexapoda</taxon>
        <taxon>Insecta</taxon>
        <taxon>Pterygota</taxon>
        <taxon>Neoptera</taxon>
        <taxon>Endopterygota</taxon>
        <taxon>Diptera</taxon>
        <taxon>Nematocera</taxon>
        <taxon>Culicoidea</taxon>
        <taxon>Culicidae</taxon>
        <taxon>Anophelinae</taxon>
        <taxon>Anopheles</taxon>
    </lineage>
</organism>
<name>A0A084VR54_ANOSI</name>
<reference evidence="2" key="2">
    <citation type="submission" date="2020-05" db="UniProtKB">
        <authorList>
            <consortium name="EnsemblMetazoa"/>
        </authorList>
    </citation>
    <scope>IDENTIFICATION</scope>
</reference>
<dbReference type="EMBL" id="KE525014">
    <property type="protein sequence ID" value="KFB40448.1"/>
    <property type="molecule type" value="Genomic_DNA"/>
</dbReference>
<dbReference type="Proteomes" id="UP000030765">
    <property type="component" value="Unassembled WGS sequence"/>
</dbReference>
<accession>A0A084VR54</accession>
<keyword evidence="3" id="KW-1185">Reference proteome</keyword>